<evidence type="ECO:0000256" key="2">
    <source>
        <dbReference type="SAM" id="Phobius"/>
    </source>
</evidence>
<dbReference type="STRING" id="1071382.H2AYQ2"/>
<dbReference type="GO" id="GO:0008654">
    <property type="term" value="P:phospholipid biosynthetic process"/>
    <property type="evidence" value="ECO:0007669"/>
    <property type="project" value="EnsemblFungi"/>
</dbReference>
<proteinExistence type="predicted"/>
<dbReference type="AlphaFoldDB" id="H2AYQ2"/>
<organism evidence="4 5">
    <name type="scientific">Kazachstania africana (strain ATCC 22294 / BCRC 22015 / CBS 2517 / CECT 1963 / NBRC 1671 / NRRL Y-8276)</name>
    <name type="common">Yeast</name>
    <name type="synonym">Kluyveromyces africanus</name>
    <dbReference type="NCBI Taxonomy" id="1071382"/>
    <lineage>
        <taxon>Eukaryota</taxon>
        <taxon>Fungi</taxon>
        <taxon>Dikarya</taxon>
        <taxon>Ascomycota</taxon>
        <taxon>Saccharomycotina</taxon>
        <taxon>Saccharomycetes</taxon>
        <taxon>Saccharomycetales</taxon>
        <taxon>Saccharomycetaceae</taxon>
        <taxon>Kazachstania</taxon>
    </lineage>
</organism>
<keyword evidence="2" id="KW-1133">Transmembrane helix</keyword>
<feature type="compositionally biased region" description="Basic and acidic residues" evidence="1">
    <location>
        <begin position="1"/>
        <end position="11"/>
    </location>
</feature>
<keyword evidence="2" id="KW-0472">Membrane</keyword>
<dbReference type="FunCoup" id="H2AYQ2">
    <property type="interactions" value="2148"/>
</dbReference>
<gene>
    <name evidence="4" type="primary">KAFR0H00490</name>
    <name evidence="4" type="ORF">KAFR_0H00490</name>
</gene>
<reference evidence="4 5" key="1">
    <citation type="journal article" date="2011" name="Proc. Natl. Acad. Sci. U.S.A.">
        <title>Evolutionary erosion of yeast sex chromosomes by mating-type switching accidents.</title>
        <authorList>
            <person name="Gordon J.L."/>
            <person name="Armisen D."/>
            <person name="Proux-Wera E."/>
            <person name="Oheigeartaigh S.S."/>
            <person name="Byrne K.P."/>
            <person name="Wolfe K.H."/>
        </authorList>
    </citation>
    <scope>NUCLEOTIDE SEQUENCE [LARGE SCALE GENOMIC DNA]</scope>
    <source>
        <strain evidence="5">ATCC 22294 / BCRC 22015 / CBS 2517 / CECT 1963 / NBRC 1671 / NRRL Y-8276</strain>
    </source>
</reference>
<keyword evidence="2" id="KW-0812">Transmembrane</keyword>
<feature type="domain" description="Phospholipid/glycerol acyltransferase" evidence="3">
    <location>
        <begin position="82"/>
        <end position="298"/>
    </location>
</feature>
<dbReference type="InterPro" id="IPR002123">
    <property type="entry name" value="Plipid/glycerol_acylTrfase"/>
</dbReference>
<dbReference type="HOGENOM" id="CLU_007860_1_0_1"/>
<dbReference type="GO" id="GO:0004366">
    <property type="term" value="F:glycerol-3-phosphate O-acyltransferase activity"/>
    <property type="evidence" value="ECO:0007669"/>
    <property type="project" value="EnsemblFungi"/>
</dbReference>
<dbReference type="InParanoid" id="H2AYQ2"/>
<dbReference type="InterPro" id="IPR052744">
    <property type="entry name" value="GPAT/DAPAT"/>
</dbReference>
<feature type="transmembrane region" description="Helical" evidence="2">
    <location>
        <begin position="41"/>
        <end position="63"/>
    </location>
</feature>
<feature type="transmembrane region" description="Helical" evidence="2">
    <location>
        <begin position="498"/>
        <end position="520"/>
    </location>
</feature>
<evidence type="ECO:0000259" key="3">
    <source>
        <dbReference type="SMART" id="SM00563"/>
    </source>
</evidence>
<dbReference type="GO" id="GO:0005811">
    <property type="term" value="C:lipid droplet"/>
    <property type="evidence" value="ECO:0007669"/>
    <property type="project" value="EnsemblFungi"/>
</dbReference>
<dbReference type="SMART" id="SM00563">
    <property type="entry name" value="PlsC"/>
    <property type="match status" value="1"/>
</dbReference>
<dbReference type="PANTHER" id="PTHR31605:SF2">
    <property type="entry name" value="GLYCEROL-3-PHOSPHATE O-ACYLTRANSFERASE 2"/>
    <property type="match status" value="1"/>
</dbReference>
<evidence type="ECO:0000256" key="1">
    <source>
        <dbReference type="SAM" id="MobiDB-lite"/>
    </source>
</evidence>
<dbReference type="RefSeq" id="XP_003958593.1">
    <property type="nucleotide sequence ID" value="XM_003958544.1"/>
</dbReference>
<dbReference type="OrthoDB" id="2427554at2759"/>
<dbReference type="Proteomes" id="UP000005220">
    <property type="component" value="Chromosome 8"/>
</dbReference>
<feature type="region of interest" description="Disordered" evidence="1">
    <location>
        <begin position="1"/>
        <end position="23"/>
    </location>
</feature>
<dbReference type="GO" id="GO:0090207">
    <property type="term" value="P:regulation of triglyceride metabolic process"/>
    <property type="evidence" value="ECO:0007669"/>
    <property type="project" value="EnsemblFungi"/>
</dbReference>
<dbReference type="PANTHER" id="PTHR31605">
    <property type="entry name" value="GLYCEROL-3-PHOSPHATE O-ACYLTRANSFERASE 1"/>
    <property type="match status" value="1"/>
</dbReference>
<dbReference type="eggNOG" id="ENOG502QQ2N">
    <property type="taxonomic scope" value="Eukaryota"/>
</dbReference>
<keyword evidence="5" id="KW-1185">Reference proteome</keyword>
<dbReference type="EMBL" id="HE650828">
    <property type="protein sequence ID" value="CCF59458.1"/>
    <property type="molecule type" value="Genomic_DNA"/>
</dbReference>
<dbReference type="Pfam" id="PF01553">
    <property type="entry name" value="Acyltransferase"/>
    <property type="match status" value="1"/>
</dbReference>
<feature type="transmembrane region" description="Helical" evidence="2">
    <location>
        <begin position="447"/>
        <end position="471"/>
    </location>
</feature>
<name>H2AYQ2_KAZAF</name>
<dbReference type="SUPFAM" id="SSF69593">
    <property type="entry name" value="Glycerol-3-phosphate (1)-acyltransferase"/>
    <property type="match status" value="1"/>
</dbReference>
<feature type="transmembrane region" description="Helical" evidence="2">
    <location>
        <begin position="541"/>
        <end position="562"/>
    </location>
</feature>
<sequence length="728" mass="82311">MERSNSEDVKKSTSASSAPSAKAHIPNHTTEYVNPFNGESWTIFTFLYDLSIFIFNIIFTIFFREIKVRGTYNVPSNGTPTILVCAPHANQFIDPTLVMTTTRKLMNGRSRQSCFVTAESSFKYKVVGFFSKCLGSIPVPRIQDNLKPVDANIQIFAPDRVNEPTLIKGCCKDGSSPKFTKLFTEKSLIGLPKYQGNAQISKILDDETIILTSPFKSEAISTPTNFNYAPRVDNTKTFQYVFDHLHTKGCVGIFPEGGSHDRPSLLPIKAGVAIMALGAAAADPSMNVSVVPVGLHYFHRQKFRSRAVVEYGEPIIVNHEMGLAYANHPRETVSKLLDKIQDALFSVTVNAPDYDTLMTIQAVRRLYEPATHKFSLPMILEINRRLLVGYSTFKDEPRIIHLKNAVSKYNDTLYSMNLKDHQVEQLKTSSLETIRCIIVLLTRLATLYLFFILSLPGSVLFTPIFITAHVYSKKKAKEGLKKSLVKIKGVDLLATWKLIVALVLAPLLYTTYSLALVYLFNRNPSNFIVRWIWIPNFIPRMGNIPLFVYFYSLLVLTTYSSLKTGEVGMDLFKSLRPLFVSLFYQSDKIKQLQKMRQNLSVEITNVCNEYGPSVFPDFDKMNFANPENKFKFYNNDERAKSRSRSSSFTSIFSGVSNALSRVNSRGSLSDVPILGYSRLDYTSDTIADDSSDEEDIIDISIRNKDKAESSKITSIVRERWNREHEKND</sequence>
<dbReference type="GeneID" id="13887455"/>
<evidence type="ECO:0000313" key="5">
    <source>
        <dbReference type="Proteomes" id="UP000005220"/>
    </source>
</evidence>
<dbReference type="KEGG" id="kaf:KAFR_0H00490"/>
<dbReference type="GO" id="GO:0005783">
    <property type="term" value="C:endoplasmic reticulum"/>
    <property type="evidence" value="ECO:0007669"/>
    <property type="project" value="EnsemblFungi"/>
</dbReference>
<accession>H2AYQ2</accession>
<dbReference type="GO" id="GO:0016287">
    <property type="term" value="F:glycerone-phosphate O-acyltransferase activity"/>
    <property type="evidence" value="ECO:0007669"/>
    <property type="project" value="EnsemblFungi"/>
</dbReference>
<evidence type="ECO:0000313" key="4">
    <source>
        <dbReference type="EMBL" id="CCF59458.1"/>
    </source>
</evidence>
<feature type="compositionally biased region" description="Low complexity" evidence="1">
    <location>
        <begin position="12"/>
        <end position="23"/>
    </location>
</feature>
<protein>
    <recommendedName>
        <fullName evidence="3">Phospholipid/glycerol acyltransferase domain-containing protein</fullName>
    </recommendedName>
</protein>